<reference evidence="2" key="1">
    <citation type="submission" date="2021-02" db="EMBL/GenBank/DDBJ databases">
        <title>Genome-Resolved Metagenomics of a Microbial Community Performing Photosynthetic Biological Nutrient Removal.</title>
        <authorList>
            <person name="Mcdaniel E.A."/>
        </authorList>
    </citation>
    <scope>NUCLEOTIDE SEQUENCE</scope>
    <source>
        <strain evidence="2">UWPOB_OBS1</strain>
    </source>
</reference>
<organism evidence="2 3">
    <name type="scientific">Candidatus Obscuribacter phosphatis</name>
    <dbReference type="NCBI Taxonomy" id="1906157"/>
    <lineage>
        <taxon>Bacteria</taxon>
        <taxon>Bacillati</taxon>
        <taxon>Candidatus Melainabacteria</taxon>
        <taxon>Candidatus Obscuribacterales</taxon>
        <taxon>Candidatus Obscuribacteraceae</taxon>
        <taxon>Candidatus Obscuribacter</taxon>
    </lineage>
</organism>
<evidence type="ECO:0008006" key="4">
    <source>
        <dbReference type="Google" id="ProtNLM"/>
    </source>
</evidence>
<evidence type="ECO:0000313" key="3">
    <source>
        <dbReference type="Proteomes" id="UP000664277"/>
    </source>
</evidence>
<protein>
    <recommendedName>
        <fullName evidence="4">Glycosyltransferase RgtA/B/C/D-like domain-containing protein</fullName>
    </recommendedName>
</protein>
<dbReference type="Proteomes" id="UP000664277">
    <property type="component" value="Unassembled WGS sequence"/>
</dbReference>
<evidence type="ECO:0000256" key="1">
    <source>
        <dbReference type="SAM" id="Phobius"/>
    </source>
</evidence>
<accession>A0A8J7P860</accession>
<comment type="caution">
    <text evidence="2">The sequence shown here is derived from an EMBL/GenBank/DDBJ whole genome shotgun (WGS) entry which is preliminary data.</text>
</comment>
<keyword evidence="1" id="KW-1133">Transmembrane helix</keyword>
<evidence type="ECO:0000313" key="2">
    <source>
        <dbReference type="EMBL" id="MBN8661454.1"/>
    </source>
</evidence>
<gene>
    <name evidence="2" type="ORF">J0M35_13900</name>
</gene>
<feature type="transmembrane region" description="Helical" evidence="1">
    <location>
        <begin position="284"/>
        <end position="302"/>
    </location>
</feature>
<feature type="transmembrane region" description="Helical" evidence="1">
    <location>
        <begin position="212"/>
        <end position="231"/>
    </location>
</feature>
<keyword evidence="1" id="KW-0812">Transmembrane</keyword>
<proteinExistence type="predicted"/>
<feature type="transmembrane region" description="Helical" evidence="1">
    <location>
        <begin position="378"/>
        <end position="398"/>
    </location>
</feature>
<feature type="transmembrane region" description="Helical" evidence="1">
    <location>
        <begin position="351"/>
        <end position="371"/>
    </location>
</feature>
<dbReference type="AlphaFoldDB" id="A0A8J7P860"/>
<name>A0A8J7P860_9BACT</name>
<feature type="transmembrane region" description="Helical" evidence="1">
    <location>
        <begin position="314"/>
        <end position="331"/>
    </location>
</feature>
<keyword evidence="1" id="KW-0472">Membrane</keyword>
<sequence length="526" mass="58564">MTTSENRNKMLSAVALFLAVYSAFGINLSKIGVYLDEWISFGKLHFMDHSLANLIYSYLLDAKVIVRPLEALHYPVLFYFFGINPFPYHLVNTVSEYLAALFFFLFLEKLSKNSSLALAAALLYLLMPNHDATHYSIVASSIAVAAAFLTLSLYLFAFSFERHKSLFLSLAAVSFACSIYHYEFALPFLALFPLVSLYKNQTGSIRDRLIKVLIENLPFLFVALSMVLFRTKFLPTIQKGLSYSVVCDSSHFFDVIAQGLAVNFAPAAQAFYWSLLSQPNSMGLAGYIWLFATLLVSFKLMAKAEAGDKKTTALALFGLGLLLVPISYTIYGFSPEHMPVLETGMNRVNAGAALGVSLVLSSAVYLFASVFGNLSKKVFAALISLLVAAFILIDWQFATPWIVSWQAQKQIQQAIKNNAAKFEGGDGILLVGIGRFIRWAPVLDGTWDFQNSVRIILENPKINATVLSDRIKAGNEGLIDSFGNLTLTELKYDRLWLFFCQKGLLLKVQSKAELEEKLRENGVEIK</sequence>
<feature type="transmembrane region" description="Helical" evidence="1">
    <location>
        <begin position="168"/>
        <end position="192"/>
    </location>
</feature>
<feature type="transmembrane region" description="Helical" evidence="1">
    <location>
        <begin position="136"/>
        <end position="156"/>
    </location>
</feature>
<feature type="transmembrane region" description="Helical" evidence="1">
    <location>
        <begin position="86"/>
        <end position="107"/>
    </location>
</feature>
<dbReference type="EMBL" id="JAFLCK010000020">
    <property type="protein sequence ID" value="MBN8661454.1"/>
    <property type="molecule type" value="Genomic_DNA"/>
</dbReference>